<organism evidence="17">
    <name type="scientific">Onchocerca ochengi</name>
    <name type="common">Filarial nematode worm</name>
    <dbReference type="NCBI Taxonomy" id="42157"/>
    <lineage>
        <taxon>Eukaryota</taxon>
        <taxon>Metazoa</taxon>
        <taxon>Ecdysozoa</taxon>
        <taxon>Nematoda</taxon>
        <taxon>Chromadorea</taxon>
        <taxon>Rhabditida</taxon>
        <taxon>Spirurina</taxon>
        <taxon>Spiruromorpha</taxon>
        <taxon>Filarioidea</taxon>
        <taxon>Onchocercidae</taxon>
        <taxon>Onchocerca</taxon>
    </lineage>
</organism>
<dbReference type="Pfam" id="PF02866">
    <property type="entry name" value="Ldh_1_C"/>
    <property type="match status" value="1"/>
</dbReference>
<dbReference type="GO" id="GO:0008137">
    <property type="term" value="F:NADH dehydrogenase (ubiquinone) activity"/>
    <property type="evidence" value="ECO:0007669"/>
    <property type="project" value="InterPro"/>
</dbReference>
<evidence type="ECO:0000256" key="9">
    <source>
        <dbReference type="SAM" id="MobiDB-lite"/>
    </source>
</evidence>
<dbReference type="Pfam" id="PF01058">
    <property type="entry name" value="Oxidored_q6"/>
    <property type="match status" value="1"/>
</dbReference>
<dbReference type="Gene3D" id="3.40.50.12280">
    <property type="match status" value="1"/>
</dbReference>
<dbReference type="PROSITE" id="PS00542">
    <property type="entry name" value="COMPLEX1_30K"/>
    <property type="match status" value="1"/>
</dbReference>
<dbReference type="GO" id="GO:0006089">
    <property type="term" value="P:lactate metabolic process"/>
    <property type="evidence" value="ECO:0007669"/>
    <property type="project" value="TreeGrafter"/>
</dbReference>
<keyword evidence="5" id="KW-0560">Oxidoreductase</keyword>
<dbReference type="InterPro" id="IPR022383">
    <property type="entry name" value="Lactate/malate_DH_C"/>
</dbReference>
<dbReference type="GO" id="GO:0004459">
    <property type="term" value="F:L-lactate dehydrogenase (NAD+) activity"/>
    <property type="evidence" value="ECO:0007669"/>
    <property type="project" value="UniProtKB-EC"/>
</dbReference>
<comment type="catalytic activity">
    <reaction evidence="7">
        <text>(S)-lactate + NAD(+) = pyruvate + NADH + H(+)</text>
        <dbReference type="Rhea" id="RHEA:23444"/>
        <dbReference type="ChEBI" id="CHEBI:15361"/>
        <dbReference type="ChEBI" id="CHEBI:15378"/>
        <dbReference type="ChEBI" id="CHEBI:16651"/>
        <dbReference type="ChEBI" id="CHEBI:57540"/>
        <dbReference type="ChEBI" id="CHEBI:57945"/>
        <dbReference type="EC" id="1.1.1.27"/>
    </reaction>
</comment>
<dbReference type="OrthoDB" id="268400at2759"/>
<dbReference type="InterPro" id="IPR010218">
    <property type="entry name" value="NADH_DH_suC"/>
</dbReference>
<evidence type="ECO:0000259" key="14">
    <source>
        <dbReference type="Pfam" id="PF02866"/>
    </source>
</evidence>
<keyword evidence="6 8" id="KW-0520">NAD</keyword>
<dbReference type="SUPFAM" id="SSF143243">
    <property type="entry name" value="Nqo5-like"/>
    <property type="match status" value="1"/>
</dbReference>
<feature type="domain" description="NADH:ubiquinone oxidoreductase-like 20kDa subunit" evidence="12">
    <location>
        <begin position="200"/>
        <end position="267"/>
    </location>
</feature>
<evidence type="ECO:0000256" key="4">
    <source>
        <dbReference type="ARBA" id="ARBA00022448"/>
    </source>
</evidence>
<evidence type="ECO:0000313" key="17">
    <source>
        <dbReference type="WBParaSite" id="nOo.2.0.1.t07515-RA"/>
    </source>
</evidence>
<dbReference type="PANTHER" id="PTHR43128">
    <property type="entry name" value="L-2-HYDROXYCARBOXYLATE DEHYDROGENASE (NAD(P)(+))"/>
    <property type="match status" value="1"/>
</dbReference>
<feature type="domain" description="HIT" evidence="13">
    <location>
        <begin position="91"/>
        <end position="169"/>
    </location>
</feature>
<feature type="compositionally biased region" description="Polar residues" evidence="9">
    <location>
        <begin position="1"/>
        <end position="10"/>
    </location>
</feature>
<dbReference type="InterPro" id="IPR011275">
    <property type="entry name" value="Malate_DH_type3"/>
</dbReference>
<sequence length="680" mass="75879">MKKPSASMNEMQHDAKVSLKKTAGVNVPKEEKKYRPSIGTTEASKNLGVQVIKQGKGEKSQGEVKQLVIDKIYDEADRTLKGMARVAGGEGELPCEKVYEDEGVLAFYDKYPDAPVHILVVPKNQYISYDDFILKASAEEIVWFFKIVRKVTYKYNLEKTGYSSYKKEGFLITKFGNLVDYVINWARSGSLWPMTFGLACCAVEMMHTASSRYDLDRYGIMFRASPRQADVMIVAGTLTNKMAAALRKVYDQMADPKYVVSMGSCANGALDDIENHLLFLRDDEKCRFELLIDIFGVDYPDREKRFELIYNLLSVVYNIRLHIKLQLDESDTPPSIAQIFSTASWFEREVFDMYGVEFSDHPDLRRILTDYGFKGHPMLKDFPLTGYEEVKELGNVVLFDISDGVPQGKALDIAESSPIDRLNVSIIGTNRYEDIKNSDAIIITAGVARKPGMNRDDLLQPNAKVMKEAGENIKKYSPNAFVIVVTNPLDAMVSVVHKYSGLSTNMIVGMAGVLDSARFCYFLARELDISIEDVSAFVLGGHGDTMVPLINCASVAGIPLTQIIDMGLITQEKVDEIVKRTRNGGKEIVDLLKSGSAYYSAASSVICMLESYLKDRRRILPCAAYLNGEYGAEGLFVGVPIIIGKNGIEKVLEIKMNSNEQEMFNKSVNAIKELMKSLAS</sequence>
<feature type="domain" description="NADH:ubiquinone oxidoreductase 30kDa subunit" evidence="11">
    <location>
        <begin position="271"/>
        <end position="388"/>
    </location>
</feature>
<dbReference type="Pfam" id="PF01230">
    <property type="entry name" value="HIT"/>
    <property type="match status" value="1"/>
</dbReference>
<protein>
    <recommendedName>
        <fullName evidence="2">L-lactate dehydrogenase</fullName>
    </recommendedName>
    <alternativeName>
        <fullName evidence="3">NADH dehydrogenase [ubiquinone] iron-sulfur protein 3, mitochondrial</fullName>
    </alternativeName>
</protein>
<evidence type="ECO:0000256" key="3">
    <source>
        <dbReference type="ARBA" id="ARBA00020084"/>
    </source>
</evidence>
<dbReference type="Pfam" id="PF00329">
    <property type="entry name" value="Complex1_30kDa"/>
    <property type="match status" value="1"/>
</dbReference>
<evidence type="ECO:0000259" key="11">
    <source>
        <dbReference type="Pfam" id="PF00329"/>
    </source>
</evidence>
<dbReference type="InterPro" id="IPR036265">
    <property type="entry name" value="HIT-like_sf"/>
</dbReference>
<dbReference type="InterPro" id="IPR001236">
    <property type="entry name" value="Lactate/malate_DH_N"/>
</dbReference>
<dbReference type="InterPro" id="IPR001557">
    <property type="entry name" value="L-lactate/malate_DH"/>
</dbReference>
<dbReference type="SUPFAM" id="SSF54197">
    <property type="entry name" value="HIT-like"/>
    <property type="match status" value="1"/>
</dbReference>
<dbReference type="InterPro" id="IPR011146">
    <property type="entry name" value="HIT-like"/>
</dbReference>
<evidence type="ECO:0000256" key="5">
    <source>
        <dbReference type="ARBA" id="ARBA00023002"/>
    </source>
</evidence>
<keyword evidence="16" id="KW-1185">Reference proteome</keyword>
<dbReference type="InterPro" id="IPR001268">
    <property type="entry name" value="NADH_UbQ_OxRdtase_30kDa_su"/>
</dbReference>
<evidence type="ECO:0000259" key="10">
    <source>
        <dbReference type="Pfam" id="PF00056"/>
    </source>
</evidence>
<evidence type="ECO:0000256" key="8">
    <source>
        <dbReference type="RuleBase" id="RU003456"/>
    </source>
</evidence>
<evidence type="ECO:0000256" key="2">
    <source>
        <dbReference type="ARBA" id="ARBA00016495"/>
    </source>
</evidence>
<dbReference type="NCBIfam" id="NF004863">
    <property type="entry name" value="PRK06223.1"/>
    <property type="match status" value="1"/>
</dbReference>
<accession>A0A182EHE1</accession>
<dbReference type="SUPFAM" id="SSF56770">
    <property type="entry name" value="HydA/Nqo6-like"/>
    <property type="match status" value="1"/>
</dbReference>
<dbReference type="SUPFAM" id="SSF56327">
    <property type="entry name" value="LDH C-terminal domain-like"/>
    <property type="match status" value="1"/>
</dbReference>
<dbReference type="GO" id="GO:0016651">
    <property type="term" value="F:oxidoreductase activity, acting on NAD(P)H"/>
    <property type="evidence" value="ECO:0007669"/>
    <property type="project" value="InterPro"/>
</dbReference>
<dbReference type="AlphaFoldDB" id="A0A182EHE1"/>
<reference evidence="15 16" key="2">
    <citation type="submission" date="2018-08" db="EMBL/GenBank/DDBJ databases">
        <authorList>
            <person name="Laetsch R D."/>
            <person name="Stevens L."/>
            <person name="Kumar S."/>
            <person name="Blaxter L. M."/>
        </authorList>
    </citation>
    <scope>NUCLEOTIDE SEQUENCE [LARGE SCALE GENOMIC DNA]</scope>
</reference>
<evidence type="ECO:0000259" key="12">
    <source>
        <dbReference type="Pfam" id="PF01058"/>
    </source>
</evidence>
<dbReference type="Gene3D" id="3.40.50.720">
    <property type="entry name" value="NAD(P)-binding Rossmann-like Domain"/>
    <property type="match status" value="1"/>
</dbReference>
<feature type="domain" description="Lactate/malate dehydrogenase C-terminal" evidence="14">
    <location>
        <begin position="514"/>
        <end position="677"/>
    </location>
</feature>
<evidence type="ECO:0000256" key="7">
    <source>
        <dbReference type="ARBA" id="ARBA00049258"/>
    </source>
</evidence>
<dbReference type="STRING" id="42157.A0A182EHE1"/>
<gene>
    <name evidence="15" type="ORF">NOO_LOCUS7515</name>
</gene>
<dbReference type="GO" id="GO:0051539">
    <property type="term" value="F:4 iron, 4 sulfur cluster binding"/>
    <property type="evidence" value="ECO:0007669"/>
    <property type="project" value="InterPro"/>
</dbReference>
<dbReference type="InterPro" id="IPR037232">
    <property type="entry name" value="NADH_quin_OxRdtase_su_C/D-like"/>
</dbReference>
<evidence type="ECO:0000256" key="6">
    <source>
        <dbReference type="ARBA" id="ARBA00023027"/>
    </source>
</evidence>
<dbReference type="InterPro" id="IPR006137">
    <property type="entry name" value="NADH_UbQ_OxRdtase-like_20kDa"/>
</dbReference>
<keyword evidence="8" id="KW-1278">Translocase</keyword>
<proteinExistence type="inferred from homology"/>
<dbReference type="NCBIfam" id="NF005012">
    <property type="entry name" value="PRK06411.1"/>
    <property type="match status" value="1"/>
</dbReference>
<feature type="region of interest" description="Disordered" evidence="9">
    <location>
        <begin position="1"/>
        <end position="39"/>
    </location>
</feature>
<name>A0A182EHE1_ONCOC</name>
<dbReference type="InterPro" id="IPR020396">
    <property type="entry name" value="NADH_UbQ_OxRdtase_CS"/>
</dbReference>
<evidence type="ECO:0000313" key="15">
    <source>
        <dbReference type="EMBL" id="VDK86441.1"/>
    </source>
</evidence>
<dbReference type="InterPro" id="IPR036291">
    <property type="entry name" value="NAD(P)-bd_dom_sf"/>
</dbReference>
<dbReference type="GO" id="GO:0048038">
    <property type="term" value="F:quinone binding"/>
    <property type="evidence" value="ECO:0007669"/>
    <property type="project" value="InterPro"/>
</dbReference>
<dbReference type="PRINTS" id="PR00086">
    <property type="entry name" value="LLDHDRGNASE"/>
</dbReference>
<dbReference type="PANTHER" id="PTHR43128:SF16">
    <property type="entry name" value="L-LACTATE DEHYDROGENASE"/>
    <property type="match status" value="1"/>
</dbReference>
<keyword evidence="4 8" id="KW-0813">Transport</keyword>
<evidence type="ECO:0000313" key="16">
    <source>
        <dbReference type="Proteomes" id="UP000271087"/>
    </source>
</evidence>
<evidence type="ECO:0000259" key="13">
    <source>
        <dbReference type="Pfam" id="PF01230"/>
    </source>
</evidence>
<dbReference type="CDD" id="cd01339">
    <property type="entry name" value="LDH-like_MDH"/>
    <property type="match status" value="1"/>
</dbReference>
<dbReference type="FunFam" id="3.90.110.10:FF:000004">
    <property type="entry name" value="Malate dehydrogenase"/>
    <property type="match status" value="1"/>
</dbReference>
<evidence type="ECO:0000256" key="1">
    <source>
        <dbReference type="ARBA" id="ARBA00007569"/>
    </source>
</evidence>
<dbReference type="Gene3D" id="3.30.460.80">
    <property type="entry name" value="NADH:ubiquinone oxidoreductase, 30kDa subunit"/>
    <property type="match status" value="1"/>
</dbReference>
<dbReference type="NCBIfam" id="TIGR01957">
    <property type="entry name" value="nuoB_fam"/>
    <property type="match status" value="1"/>
</dbReference>
<comment type="similarity">
    <text evidence="1 8">Belongs to the complex I 30 kDa subunit family.</text>
</comment>
<dbReference type="HAMAP" id="MF_01357">
    <property type="entry name" value="NDH1_NuoC"/>
    <property type="match status" value="1"/>
</dbReference>
<dbReference type="EMBL" id="UYRW01002711">
    <property type="protein sequence ID" value="VDK86441.1"/>
    <property type="molecule type" value="Genomic_DNA"/>
</dbReference>
<dbReference type="SUPFAM" id="SSF51735">
    <property type="entry name" value="NAD(P)-binding Rossmann-fold domains"/>
    <property type="match status" value="1"/>
</dbReference>
<dbReference type="Gene3D" id="3.90.110.10">
    <property type="entry name" value="Lactate dehydrogenase/glycoside hydrolase, family 4, C-terminal"/>
    <property type="match status" value="1"/>
</dbReference>
<dbReference type="Proteomes" id="UP000271087">
    <property type="component" value="Unassembled WGS sequence"/>
</dbReference>
<dbReference type="Pfam" id="PF00056">
    <property type="entry name" value="Ldh_1_N"/>
    <property type="match status" value="1"/>
</dbReference>
<dbReference type="InterPro" id="IPR015955">
    <property type="entry name" value="Lactate_DH/Glyco_Ohase_4_C"/>
</dbReference>
<dbReference type="HAMAP" id="MF_00487">
    <property type="entry name" value="Malate_dehydrog_3"/>
    <property type="match status" value="1"/>
</dbReference>
<dbReference type="WBParaSite" id="nOo.2.0.1.t07515-RA">
    <property type="protein sequence ID" value="nOo.2.0.1.t07515-RA"/>
    <property type="gene ID" value="nOo.2.0.1.g07515"/>
</dbReference>
<feature type="domain" description="Lactate/malate dehydrogenase N-terminal" evidence="10">
    <location>
        <begin position="392"/>
        <end position="509"/>
    </location>
</feature>
<dbReference type="Gene3D" id="3.30.428.10">
    <property type="entry name" value="HIT-like"/>
    <property type="match status" value="1"/>
</dbReference>
<dbReference type="InterPro" id="IPR006138">
    <property type="entry name" value="NADH_UQ_OxRdtase_20Kd_su"/>
</dbReference>
<dbReference type="NCBIfam" id="TIGR01763">
    <property type="entry name" value="MalateDH_bact"/>
    <property type="match status" value="1"/>
</dbReference>
<dbReference type="NCBIfam" id="TIGR01961">
    <property type="entry name" value="NuoC_fam"/>
    <property type="match status" value="1"/>
</dbReference>
<reference evidence="17" key="1">
    <citation type="submission" date="2016-06" db="UniProtKB">
        <authorList>
            <consortium name="WormBaseParasite"/>
        </authorList>
    </citation>
    <scope>IDENTIFICATION</scope>
</reference>